<feature type="non-terminal residue" evidence="1">
    <location>
        <position position="86"/>
    </location>
</feature>
<accession>A0AAD6ZJY4</accession>
<keyword evidence="2" id="KW-1185">Reference proteome</keyword>
<dbReference type="AlphaFoldDB" id="A0AAD6ZJY4"/>
<dbReference type="EMBL" id="JARIHO010000042">
    <property type="protein sequence ID" value="KAJ7326432.1"/>
    <property type="molecule type" value="Genomic_DNA"/>
</dbReference>
<protein>
    <submittedName>
        <fullName evidence="1">Uncharacterized protein</fullName>
    </submittedName>
</protein>
<dbReference type="Proteomes" id="UP001218218">
    <property type="component" value="Unassembled WGS sequence"/>
</dbReference>
<organism evidence="1 2">
    <name type="scientific">Mycena albidolilacea</name>
    <dbReference type="NCBI Taxonomy" id="1033008"/>
    <lineage>
        <taxon>Eukaryota</taxon>
        <taxon>Fungi</taxon>
        <taxon>Dikarya</taxon>
        <taxon>Basidiomycota</taxon>
        <taxon>Agaricomycotina</taxon>
        <taxon>Agaricomycetes</taxon>
        <taxon>Agaricomycetidae</taxon>
        <taxon>Agaricales</taxon>
        <taxon>Marasmiineae</taxon>
        <taxon>Mycenaceae</taxon>
        <taxon>Mycena</taxon>
    </lineage>
</organism>
<name>A0AAD6ZJY4_9AGAR</name>
<gene>
    <name evidence="1" type="ORF">DFH08DRAFT_885879</name>
</gene>
<evidence type="ECO:0000313" key="1">
    <source>
        <dbReference type="EMBL" id="KAJ7326432.1"/>
    </source>
</evidence>
<proteinExistence type="predicted"/>
<comment type="caution">
    <text evidence="1">The sequence shown here is derived from an EMBL/GenBank/DDBJ whole genome shotgun (WGS) entry which is preliminary data.</text>
</comment>
<sequence length="86" mass="9501">MEPLLPVVIAVNLWPPSIRGWCLLTSLPGRSPAGTTWELNTCDMLPATLLKVPPSMWVPLREKAMAKVVDRRKGCSSDNCCLHEAM</sequence>
<evidence type="ECO:0000313" key="2">
    <source>
        <dbReference type="Proteomes" id="UP001218218"/>
    </source>
</evidence>
<reference evidence="1" key="1">
    <citation type="submission" date="2023-03" db="EMBL/GenBank/DDBJ databases">
        <title>Massive genome expansion in bonnet fungi (Mycena s.s.) driven by repeated elements and novel gene families across ecological guilds.</title>
        <authorList>
            <consortium name="Lawrence Berkeley National Laboratory"/>
            <person name="Harder C.B."/>
            <person name="Miyauchi S."/>
            <person name="Viragh M."/>
            <person name="Kuo A."/>
            <person name="Thoen E."/>
            <person name="Andreopoulos B."/>
            <person name="Lu D."/>
            <person name="Skrede I."/>
            <person name="Drula E."/>
            <person name="Henrissat B."/>
            <person name="Morin E."/>
            <person name="Kohler A."/>
            <person name="Barry K."/>
            <person name="LaButti K."/>
            <person name="Morin E."/>
            <person name="Salamov A."/>
            <person name="Lipzen A."/>
            <person name="Mereny Z."/>
            <person name="Hegedus B."/>
            <person name="Baldrian P."/>
            <person name="Stursova M."/>
            <person name="Weitz H."/>
            <person name="Taylor A."/>
            <person name="Grigoriev I.V."/>
            <person name="Nagy L.G."/>
            <person name="Martin F."/>
            <person name="Kauserud H."/>
        </authorList>
    </citation>
    <scope>NUCLEOTIDE SEQUENCE</scope>
    <source>
        <strain evidence="1">CBHHK002</strain>
    </source>
</reference>